<name>A0A0L0G2T1_9EUKA</name>
<gene>
    <name evidence="4" type="ORF">SARC_05203</name>
</gene>
<keyword evidence="5" id="KW-1185">Reference proteome</keyword>
<feature type="domain" description="Fatty acid desaturase" evidence="3">
    <location>
        <begin position="86"/>
        <end position="335"/>
    </location>
</feature>
<dbReference type="AlphaFoldDB" id="A0A0L0G2T1"/>
<feature type="transmembrane region" description="Helical" evidence="2">
    <location>
        <begin position="62"/>
        <end position="80"/>
    </location>
</feature>
<dbReference type="EMBL" id="KQ241920">
    <property type="protein sequence ID" value="KNC82503.1"/>
    <property type="molecule type" value="Genomic_DNA"/>
</dbReference>
<dbReference type="InterPro" id="IPR012171">
    <property type="entry name" value="Fatty_acid_desaturase"/>
</dbReference>
<dbReference type="GO" id="GO:0006629">
    <property type="term" value="P:lipid metabolic process"/>
    <property type="evidence" value="ECO:0007669"/>
    <property type="project" value="InterPro"/>
</dbReference>
<accession>A0A0L0G2T1</accession>
<dbReference type="PANTHER" id="PTHR32100">
    <property type="entry name" value="OMEGA-6 FATTY ACID DESATURASE, CHLOROPLASTIC"/>
    <property type="match status" value="1"/>
</dbReference>
<dbReference type="Proteomes" id="UP000054560">
    <property type="component" value="Unassembled WGS sequence"/>
</dbReference>
<evidence type="ECO:0000313" key="5">
    <source>
        <dbReference type="Proteomes" id="UP000054560"/>
    </source>
</evidence>
<evidence type="ECO:0000313" key="4">
    <source>
        <dbReference type="EMBL" id="KNC82503.1"/>
    </source>
</evidence>
<feature type="transmembrane region" description="Helical" evidence="2">
    <location>
        <begin position="119"/>
        <end position="137"/>
    </location>
</feature>
<dbReference type="GeneID" id="25905707"/>
<sequence>MPPNALKERAIDTTCEYEEDHTITSNQQIDYLKAQQKKLPTDLVEVCRHLPKDIFQIRPFRAYLAAFQAVGMTALSLYLLTFCHSWWSLCIGWAFAGTCATGMFIIGHECAHGAFSKSSLENAFVGTIVMAPLGWTYHGWRITHNHHHAYTNQINKDHLWSPLDHEMVANTSNAVLKVLEYFYVGPLFFESSILHHFANLNIFIFPKRHWKNLISSNLFALAATLGLWYHFYYNLDNGDSGWWAVFKYWGAPYLCFNFWLSTHTYFHHKSRDIGWIEKANWNKAQAQLFHTAHVDYHPIVEMLHFDINWHVPHHVSTRIPWYNLRRATFALIKAYGDKIHTYEMSPTYWMEVTSECHVHDDVSKYVSVGESKERSEREKQIASMEARKTKTN</sequence>
<feature type="region of interest" description="Disordered" evidence="1">
    <location>
        <begin position="369"/>
        <end position="392"/>
    </location>
</feature>
<keyword evidence="2" id="KW-0472">Membrane</keyword>
<evidence type="ECO:0000259" key="3">
    <source>
        <dbReference type="Pfam" id="PF00487"/>
    </source>
</evidence>
<dbReference type="GO" id="GO:0016491">
    <property type="term" value="F:oxidoreductase activity"/>
    <property type="evidence" value="ECO:0007669"/>
    <property type="project" value="InterPro"/>
</dbReference>
<protein>
    <recommendedName>
        <fullName evidence="3">Fatty acid desaturase domain-containing protein</fullName>
    </recommendedName>
</protein>
<feature type="transmembrane region" description="Helical" evidence="2">
    <location>
        <begin position="217"/>
        <end position="235"/>
    </location>
</feature>
<evidence type="ECO:0000256" key="1">
    <source>
        <dbReference type="SAM" id="MobiDB-lite"/>
    </source>
</evidence>
<organism evidence="4 5">
    <name type="scientific">Sphaeroforma arctica JP610</name>
    <dbReference type="NCBI Taxonomy" id="667725"/>
    <lineage>
        <taxon>Eukaryota</taxon>
        <taxon>Ichthyosporea</taxon>
        <taxon>Ichthyophonida</taxon>
        <taxon>Sphaeroforma</taxon>
    </lineage>
</organism>
<feature type="transmembrane region" description="Helical" evidence="2">
    <location>
        <begin position="86"/>
        <end position="107"/>
    </location>
</feature>
<dbReference type="OrthoDB" id="10260134at2759"/>
<dbReference type="RefSeq" id="XP_014156405.1">
    <property type="nucleotide sequence ID" value="XM_014300930.1"/>
</dbReference>
<dbReference type="STRING" id="667725.A0A0L0G2T1"/>
<dbReference type="InterPro" id="IPR005804">
    <property type="entry name" value="FA_desaturase_dom"/>
</dbReference>
<feature type="compositionally biased region" description="Basic and acidic residues" evidence="1">
    <location>
        <begin position="370"/>
        <end position="392"/>
    </location>
</feature>
<feature type="transmembrane region" description="Helical" evidence="2">
    <location>
        <begin position="241"/>
        <end position="260"/>
    </location>
</feature>
<dbReference type="Pfam" id="PF00487">
    <property type="entry name" value="FA_desaturase"/>
    <property type="match status" value="1"/>
</dbReference>
<proteinExistence type="predicted"/>
<keyword evidence="2" id="KW-0812">Transmembrane</keyword>
<evidence type="ECO:0000256" key="2">
    <source>
        <dbReference type="SAM" id="Phobius"/>
    </source>
</evidence>
<dbReference type="eggNOG" id="ENOG502QQPI">
    <property type="taxonomic scope" value="Eukaryota"/>
</dbReference>
<reference evidence="4 5" key="1">
    <citation type="submission" date="2011-02" db="EMBL/GenBank/DDBJ databases">
        <title>The Genome Sequence of Sphaeroforma arctica JP610.</title>
        <authorList>
            <consortium name="The Broad Institute Genome Sequencing Platform"/>
            <person name="Russ C."/>
            <person name="Cuomo C."/>
            <person name="Young S.K."/>
            <person name="Zeng Q."/>
            <person name="Gargeya S."/>
            <person name="Alvarado L."/>
            <person name="Berlin A."/>
            <person name="Chapman S.B."/>
            <person name="Chen Z."/>
            <person name="Freedman E."/>
            <person name="Gellesch M."/>
            <person name="Goldberg J."/>
            <person name="Griggs A."/>
            <person name="Gujja S."/>
            <person name="Heilman E."/>
            <person name="Heiman D."/>
            <person name="Howarth C."/>
            <person name="Mehta T."/>
            <person name="Neiman D."/>
            <person name="Pearson M."/>
            <person name="Roberts A."/>
            <person name="Saif S."/>
            <person name="Shea T."/>
            <person name="Shenoy N."/>
            <person name="Sisk P."/>
            <person name="Stolte C."/>
            <person name="Sykes S."/>
            <person name="White J."/>
            <person name="Yandava C."/>
            <person name="Burger G."/>
            <person name="Gray M.W."/>
            <person name="Holland P.W.H."/>
            <person name="King N."/>
            <person name="Lang F.B.F."/>
            <person name="Roger A.J."/>
            <person name="Ruiz-Trillo I."/>
            <person name="Haas B."/>
            <person name="Nusbaum C."/>
            <person name="Birren B."/>
        </authorList>
    </citation>
    <scope>NUCLEOTIDE SEQUENCE [LARGE SCALE GENOMIC DNA]</scope>
    <source>
        <strain evidence="4 5">JP610</strain>
    </source>
</reference>
<keyword evidence="2" id="KW-1133">Transmembrane helix</keyword>